<dbReference type="InterPro" id="IPR006664">
    <property type="entry name" value="OMP_bac"/>
</dbReference>
<evidence type="ECO:0000313" key="8">
    <source>
        <dbReference type="EMBL" id="SFD77475.1"/>
    </source>
</evidence>
<dbReference type="STRING" id="32040.SAMN04489710_10617"/>
<dbReference type="InterPro" id="IPR036737">
    <property type="entry name" value="OmpA-like_sf"/>
</dbReference>
<evidence type="ECO:0000256" key="2">
    <source>
        <dbReference type="ARBA" id="ARBA00023136"/>
    </source>
</evidence>
<dbReference type="PRINTS" id="PR01021">
    <property type="entry name" value="OMPADOMAIN"/>
</dbReference>
<dbReference type="AlphaFoldDB" id="A0A1I1V3S2"/>
<gene>
    <name evidence="8" type="ORF">SAMN04489710_10617</name>
</gene>
<dbReference type="PROSITE" id="PS51123">
    <property type="entry name" value="OMPA_2"/>
    <property type="match status" value="1"/>
</dbReference>
<dbReference type="PROSITE" id="PS51257">
    <property type="entry name" value="PROKAR_LIPOPROTEIN"/>
    <property type="match status" value="1"/>
</dbReference>
<comment type="subcellular location">
    <subcellularLocation>
        <location evidence="1">Cell outer membrane</location>
    </subcellularLocation>
</comment>
<evidence type="ECO:0000259" key="7">
    <source>
        <dbReference type="PROSITE" id="PS51123"/>
    </source>
</evidence>
<evidence type="ECO:0000256" key="5">
    <source>
        <dbReference type="SAM" id="MobiDB-lite"/>
    </source>
</evidence>
<dbReference type="PRINTS" id="PR01023">
    <property type="entry name" value="NAFLGMOTY"/>
</dbReference>
<dbReference type="Gene3D" id="3.30.1330.60">
    <property type="entry name" value="OmpA-like domain"/>
    <property type="match status" value="1"/>
</dbReference>
<organism evidence="8 9">
    <name type="scientific">Paracidovorax konjaci</name>
    <dbReference type="NCBI Taxonomy" id="32040"/>
    <lineage>
        <taxon>Bacteria</taxon>
        <taxon>Pseudomonadati</taxon>
        <taxon>Pseudomonadota</taxon>
        <taxon>Betaproteobacteria</taxon>
        <taxon>Burkholderiales</taxon>
        <taxon>Comamonadaceae</taxon>
        <taxon>Paracidovorax</taxon>
    </lineage>
</organism>
<evidence type="ECO:0000313" key="9">
    <source>
        <dbReference type="Proteomes" id="UP000199517"/>
    </source>
</evidence>
<keyword evidence="3" id="KW-0998">Cell outer membrane</keyword>
<feature type="signal peptide" evidence="6">
    <location>
        <begin position="1"/>
        <end position="23"/>
    </location>
</feature>
<dbReference type="InterPro" id="IPR006665">
    <property type="entry name" value="OmpA-like"/>
</dbReference>
<dbReference type="CDD" id="cd07185">
    <property type="entry name" value="OmpA_C-like"/>
    <property type="match status" value="1"/>
</dbReference>
<protein>
    <submittedName>
        <fullName evidence="8">OmpA family protein</fullName>
    </submittedName>
</protein>
<feature type="compositionally biased region" description="Basic and acidic residues" evidence="5">
    <location>
        <begin position="336"/>
        <end position="349"/>
    </location>
</feature>
<dbReference type="InterPro" id="IPR050330">
    <property type="entry name" value="Bact_OuterMem_StrucFunc"/>
</dbReference>
<sequence>MHKAAAVALVLALGLGACGKQDAAQKTGGAPARPESSAPAAPAAATSAAAPSPALAASSGKAFDVSGLPVSNAPLGAFPYIALPVGYAAGTTPDVADFDQVPFWTGDRLQPVEGRVWSANIAAAQGKTFSDLELVRNIEAVVASLGGAKIFDGRIPEAAAQQIKEWPRDVATKYNSGLGDLWNNPAQVFVVHRADRDLWIHLCSHAFGGGLLIVETRPLQVTAGLLPASALKAQIDRTGKVALQVNFATDKTDILPDSQPQLGQVVQLLRQDASLKLAVNGYTDDTGDPAHNQALSDGRAKAVVAALAGQGIDASRLSSAGFGAADPVADNGTPEGKAKNRRVELVKRS</sequence>
<evidence type="ECO:0000256" key="1">
    <source>
        <dbReference type="ARBA" id="ARBA00004442"/>
    </source>
</evidence>
<dbReference type="GO" id="GO:0009279">
    <property type="term" value="C:cell outer membrane"/>
    <property type="evidence" value="ECO:0007669"/>
    <property type="project" value="UniProtKB-SubCell"/>
</dbReference>
<reference evidence="9" key="1">
    <citation type="submission" date="2016-10" db="EMBL/GenBank/DDBJ databases">
        <authorList>
            <person name="Varghese N."/>
            <person name="Submissions S."/>
        </authorList>
    </citation>
    <scope>NUCLEOTIDE SEQUENCE [LARGE SCALE GENOMIC DNA]</scope>
    <source>
        <strain evidence="9">DSM 7481</strain>
    </source>
</reference>
<keyword evidence="2 4" id="KW-0472">Membrane</keyword>
<feature type="region of interest" description="Disordered" evidence="5">
    <location>
        <begin position="323"/>
        <end position="349"/>
    </location>
</feature>
<name>A0A1I1V3S2_9BURK</name>
<dbReference type="EMBL" id="FOMQ01000006">
    <property type="protein sequence ID" value="SFD77475.1"/>
    <property type="molecule type" value="Genomic_DNA"/>
</dbReference>
<dbReference type="Proteomes" id="UP000199517">
    <property type="component" value="Unassembled WGS sequence"/>
</dbReference>
<dbReference type="RefSeq" id="WP_245783620.1">
    <property type="nucleotide sequence ID" value="NZ_FOMQ01000006.1"/>
</dbReference>
<feature type="domain" description="OmpA-like" evidence="7">
    <location>
        <begin position="234"/>
        <end position="349"/>
    </location>
</feature>
<feature type="compositionally biased region" description="Low complexity" evidence="5">
    <location>
        <begin position="30"/>
        <end position="45"/>
    </location>
</feature>
<evidence type="ECO:0000256" key="6">
    <source>
        <dbReference type="SAM" id="SignalP"/>
    </source>
</evidence>
<feature type="region of interest" description="Disordered" evidence="5">
    <location>
        <begin position="23"/>
        <end position="45"/>
    </location>
</feature>
<dbReference type="PANTHER" id="PTHR30329:SF21">
    <property type="entry name" value="LIPOPROTEIN YIAD-RELATED"/>
    <property type="match status" value="1"/>
</dbReference>
<keyword evidence="6" id="KW-0732">Signal</keyword>
<feature type="chain" id="PRO_5011795830" evidence="6">
    <location>
        <begin position="24"/>
        <end position="349"/>
    </location>
</feature>
<keyword evidence="9" id="KW-1185">Reference proteome</keyword>
<accession>A0A1I1V3S2</accession>
<dbReference type="PANTHER" id="PTHR30329">
    <property type="entry name" value="STATOR ELEMENT OF FLAGELLAR MOTOR COMPLEX"/>
    <property type="match status" value="1"/>
</dbReference>
<evidence type="ECO:0000256" key="4">
    <source>
        <dbReference type="PROSITE-ProRule" id="PRU00473"/>
    </source>
</evidence>
<evidence type="ECO:0000256" key="3">
    <source>
        <dbReference type="ARBA" id="ARBA00023237"/>
    </source>
</evidence>
<dbReference type="Pfam" id="PF00691">
    <property type="entry name" value="OmpA"/>
    <property type="match status" value="1"/>
</dbReference>
<proteinExistence type="predicted"/>
<dbReference type="SUPFAM" id="SSF103088">
    <property type="entry name" value="OmpA-like"/>
    <property type="match status" value="1"/>
</dbReference>